<evidence type="ECO:0000256" key="2">
    <source>
        <dbReference type="ARBA" id="ARBA00009813"/>
    </source>
</evidence>
<evidence type="ECO:0000256" key="3">
    <source>
        <dbReference type="ARBA" id="ARBA00022729"/>
    </source>
</evidence>
<dbReference type="PANTHER" id="PTHR35272:SF3">
    <property type="entry name" value="THIOL:DISULFIDE INTERCHANGE PROTEIN DSBC"/>
    <property type="match status" value="1"/>
</dbReference>
<dbReference type="Proteomes" id="UP000494182">
    <property type="component" value="Unassembled WGS sequence"/>
</dbReference>
<gene>
    <name evidence="10" type="ORF">BCO71171_03043</name>
</gene>
<dbReference type="InterPro" id="IPR012336">
    <property type="entry name" value="Thioredoxin-like_fold"/>
</dbReference>
<feature type="domain" description="Disulphide bond isomerase DsbC/G N-terminal" evidence="8">
    <location>
        <begin position="16"/>
        <end position="83"/>
    </location>
</feature>
<evidence type="ECO:0000259" key="8">
    <source>
        <dbReference type="Pfam" id="PF10411"/>
    </source>
</evidence>
<evidence type="ECO:0000256" key="6">
    <source>
        <dbReference type="ARBA" id="ARBA00023284"/>
    </source>
</evidence>
<name>A0A6P2YAU8_9BURK</name>
<evidence type="ECO:0000256" key="1">
    <source>
        <dbReference type="ARBA" id="ARBA00004418"/>
    </source>
</evidence>
<dbReference type="Gene3D" id="3.10.450.70">
    <property type="entry name" value="Disulphide bond isomerase, DsbC/G, N-terminal"/>
    <property type="match status" value="1"/>
</dbReference>
<comment type="similarity">
    <text evidence="2 7">Belongs to the thioredoxin family. DsbC subfamily.</text>
</comment>
<dbReference type="Pfam" id="PF10411">
    <property type="entry name" value="DsbC_N"/>
    <property type="match status" value="1"/>
</dbReference>
<dbReference type="InterPro" id="IPR033954">
    <property type="entry name" value="DiS-bond_Isoase_DsbC/G"/>
</dbReference>
<keyword evidence="5" id="KW-1015">Disulfide bond</keyword>
<sequence length="175" mass="19491">MASLLPFALAAICDNAHASQEDHLKRILQQKVPELEIGSVSRSPIGGLYEIVANSRIFYSNSTGTYILVGDIINASSQENLTETRLNKMNSAALRDLPLRHAIKIQNGSGKRVISTFFDPNCSFCKKMSRELNKIPDATLYIFLYPVLSQDSVAKSEMILCAEDPSLAWRTWVKK</sequence>
<protein>
    <recommendedName>
        <fullName evidence="7">Thiol:disulfide interchange protein</fullName>
    </recommendedName>
</protein>
<keyword evidence="4 7" id="KW-0574">Periplasm</keyword>
<proteinExistence type="inferred from homology"/>
<dbReference type="InterPro" id="IPR051470">
    <property type="entry name" value="Thiol:disulfide_interchange"/>
</dbReference>
<dbReference type="GO" id="GO:0042597">
    <property type="term" value="C:periplasmic space"/>
    <property type="evidence" value="ECO:0007669"/>
    <property type="project" value="UniProtKB-SubCell"/>
</dbReference>
<dbReference type="Pfam" id="PF13098">
    <property type="entry name" value="Thioredoxin_2"/>
    <property type="match status" value="1"/>
</dbReference>
<comment type="function">
    <text evidence="7">Required for disulfide bond formation in some periplasmic proteins. Acts by transferring its disulfide bond to other proteins and is reduced in the process.</text>
</comment>
<dbReference type="Gene3D" id="3.40.30.10">
    <property type="entry name" value="Glutaredoxin"/>
    <property type="match status" value="1"/>
</dbReference>
<dbReference type="SUPFAM" id="SSF52833">
    <property type="entry name" value="Thioredoxin-like"/>
    <property type="match status" value="1"/>
</dbReference>
<reference evidence="10 11" key="1">
    <citation type="submission" date="2019-09" db="EMBL/GenBank/DDBJ databases">
        <authorList>
            <person name="Depoorter E."/>
        </authorList>
    </citation>
    <scope>NUCLEOTIDE SEQUENCE [LARGE SCALE GENOMIC DNA]</scope>
    <source>
        <strain evidence="10">R-71171</strain>
    </source>
</reference>
<evidence type="ECO:0000313" key="10">
    <source>
        <dbReference type="EMBL" id="VWD18764.1"/>
    </source>
</evidence>
<keyword evidence="6 7" id="KW-0676">Redox-active center</keyword>
<dbReference type="InterPro" id="IPR036249">
    <property type="entry name" value="Thioredoxin-like_sf"/>
</dbReference>
<dbReference type="SUPFAM" id="SSF54423">
    <property type="entry name" value="DsbC/DsbG N-terminal domain-like"/>
    <property type="match status" value="1"/>
</dbReference>
<organism evidence="10 11">
    <name type="scientific">Burkholderia contaminans</name>
    <dbReference type="NCBI Taxonomy" id="488447"/>
    <lineage>
        <taxon>Bacteria</taxon>
        <taxon>Pseudomonadati</taxon>
        <taxon>Pseudomonadota</taxon>
        <taxon>Betaproteobacteria</taxon>
        <taxon>Burkholderiales</taxon>
        <taxon>Burkholderiaceae</taxon>
        <taxon>Burkholderia</taxon>
        <taxon>Burkholderia cepacia complex</taxon>
    </lineage>
</organism>
<dbReference type="AlphaFoldDB" id="A0A6P2YAU8"/>
<dbReference type="PANTHER" id="PTHR35272">
    <property type="entry name" value="THIOL:DISULFIDE INTERCHANGE PROTEIN DSBC-RELATED"/>
    <property type="match status" value="1"/>
</dbReference>
<dbReference type="CDD" id="cd03020">
    <property type="entry name" value="DsbA_DsbC_DsbG"/>
    <property type="match status" value="1"/>
</dbReference>
<comment type="subcellular location">
    <subcellularLocation>
        <location evidence="1 7">Periplasm</location>
    </subcellularLocation>
</comment>
<keyword evidence="3 7" id="KW-0732">Signal</keyword>
<dbReference type="EMBL" id="CABVQT010000007">
    <property type="protein sequence ID" value="VWD18764.1"/>
    <property type="molecule type" value="Genomic_DNA"/>
</dbReference>
<feature type="domain" description="Thioredoxin-like fold" evidence="9">
    <location>
        <begin position="108"/>
        <end position="171"/>
    </location>
</feature>
<dbReference type="InterPro" id="IPR018950">
    <property type="entry name" value="DiS-bond_isomerase_DsbC/G_N"/>
</dbReference>
<evidence type="ECO:0000256" key="5">
    <source>
        <dbReference type="ARBA" id="ARBA00023157"/>
    </source>
</evidence>
<evidence type="ECO:0000256" key="4">
    <source>
        <dbReference type="ARBA" id="ARBA00022764"/>
    </source>
</evidence>
<dbReference type="InterPro" id="IPR009094">
    <property type="entry name" value="DiS-bond_isomerase_DsbC/G_N_sf"/>
</dbReference>
<evidence type="ECO:0000256" key="7">
    <source>
        <dbReference type="RuleBase" id="RU364038"/>
    </source>
</evidence>
<accession>A0A6P2YAU8</accession>
<evidence type="ECO:0000313" key="11">
    <source>
        <dbReference type="Proteomes" id="UP000494182"/>
    </source>
</evidence>
<evidence type="ECO:0000259" key="9">
    <source>
        <dbReference type="Pfam" id="PF13098"/>
    </source>
</evidence>